<dbReference type="EMBL" id="CP006935">
    <property type="protein sequence ID" value="AHC40131.1"/>
    <property type="molecule type" value="Genomic_DNA"/>
</dbReference>
<reference evidence="1 2" key="1">
    <citation type="journal article" date="2014" name="Genome Announc.">
        <title>Complete Genome Sequence of Mycoplasma ovis Strain Michigan, a Hemoplasma of Sheep with Two Distinct 16S rRNA Genes.</title>
        <authorList>
            <person name="Deshuillers P.L."/>
            <person name="Santos A.P."/>
            <person name="do Nascimento N.C."/>
            <person name="Hampel J.A."/>
            <person name="Bergin I.L."/>
            <person name="Dyson M.C."/>
            <person name="Messick J.B."/>
        </authorList>
    </citation>
    <scope>NUCLEOTIDE SEQUENCE [LARGE SCALE GENOMIC DNA]</scope>
    <source>
        <strain evidence="1 2">Michigan</strain>
    </source>
</reference>
<gene>
    <name evidence="1" type="ORF">OVS_00705</name>
</gene>
<name>A0ABM5P122_9MOLU</name>
<evidence type="ECO:0000313" key="1">
    <source>
        <dbReference type="EMBL" id="AHC40131.1"/>
    </source>
</evidence>
<sequence>MKFKSPDVKVSIQSFLHKRNATGLGTELGKIGDVWKGNKTGQMYRDSFYYVEPNFGWLKGIEGSEKIQSKVSGVGWKVITNNGDPIVAGKEGITWKDLRENPSWVVANQTDLKKEKSIKIRRAPYYEVKNTDGSTQTIDLSENTCIVNVGSTSTEGGVYAYLVIGFAQGKAKKESGNEYRLSWENVGNNFLISGYGCDNLKGWFNGDVNLGVDWSWNDGGGKWTAREDSMVVLKRDEEIINLTGVSGDAVVPIVLGLVLDKVTVVQPNRPRGWTYNSLTNNEWKQVEKGELDKWKVVDEKGKDSKCFDKTERGKIRKIKKDCLNDRNRLNTLQKRVMELKLTYSYKLKQ</sequence>
<keyword evidence="2" id="KW-1185">Reference proteome</keyword>
<organism evidence="1 2">
    <name type="scientific">Mycoplasma ovis str. Michigan</name>
    <dbReference type="NCBI Taxonomy" id="1415773"/>
    <lineage>
        <taxon>Bacteria</taxon>
        <taxon>Bacillati</taxon>
        <taxon>Mycoplasmatota</taxon>
        <taxon>Mollicutes</taxon>
        <taxon>Mycoplasmataceae</taxon>
        <taxon>Mycoplasma</taxon>
    </lineage>
</organism>
<evidence type="ECO:0008006" key="3">
    <source>
        <dbReference type="Google" id="ProtNLM"/>
    </source>
</evidence>
<accession>A0ABM5P122</accession>
<evidence type="ECO:0000313" key="2">
    <source>
        <dbReference type="Proteomes" id="UP000018745"/>
    </source>
</evidence>
<dbReference type="RefSeq" id="WP_024070934.1">
    <property type="nucleotide sequence ID" value="NC_023062.1"/>
</dbReference>
<protein>
    <recommendedName>
        <fullName evidence="3">DUF31 domain-containing protein</fullName>
    </recommendedName>
</protein>
<dbReference type="Proteomes" id="UP000018745">
    <property type="component" value="Chromosome"/>
</dbReference>
<proteinExistence type="predicted"/>